<evidence type="ECO:0000313" key="1">
    <source>
        <dbReference type="EMBL" id="KAG8644797.1"/>
    </source>
</evidence>
<proteinExistence type="predicted"/>
<accession>A0ACB7GWV4</accession>
<name>A0ACB7GWV4_MANES</name>
<evidence type="ECO:0000313" key="2">
    <source>
        <dbReference type="Proteomes" id="UP000091857"/>
    </source>
</evidence>
<keyword evidence="2" id="KW-1185">Reference proteome</keyword>
<dbReference type="EMBL" id="CM004396">
    <property type="protein sequence ID" value="KAG8644797.1"/>
    <property type="molecule type" value="Genomic_DNA"/>
</dbReference>
<reference evidence="2" key="1">
    <citation type="journal article" date="2016" name="Nat. Biotechnol.">
        <title>Sequencing wild and cultivated cassava and related species reveals extensive interspecific hybridization and genetic diversity.</title>
        <authorList>
            <person name="Bredeson J.V."/>
            <person name="Lyons J.B."/>
            <person name="Prochnik S.E."/>
            <person name="Wu G.A."/>
            <person name="Ha C.M."/>
            <person name="Edsinger-Gonzales E."/>
            <person name="Grimwood J."/>
            <person name="Schmutz J."/>
            <person name="Rabbi I.Y."/>
            <person name="Egesi C."/>
            <person name="Nauluvula P."/>
            <person name="Lebot V."/>
            <person name="Ndunguru J."/>
            <person name="Mkamilo G."/>
            <person name="Bart R.S."/>
            <person name="Setter T.L."/>
            <person name="Gleadow R.M."/>
            <person name="Kulakow P."/>
            <person name="Ferguson M.E."/>
            <person name="Rounsley S."/>
            <person name="Rokhsar D.S."/>
        </authorList>
    </citation>
    <scope>NUCLEOTIDE SEQUENCE [LARGE SCALE GENOMIC DNA]</scope>
    <source>
        <strain evidence="2">cv. AM560-2</strain>
    </source>
</reference>
<comment type="caution">
    <text evidence="1">The sequence shown here is derived from an EMBL/GenBank/DDBJ whole genome shotgun (WGS) entry which is preliminary data.</text>
</comment>
<sequence>MLQFFMKFIVVFSLLWTDGSNSVETLPTHKPEVEIASSDTSKDELLRAMDLRLTALRRELAAALNQAAGATCSSKDITNIIEFCDNFGAADLKNFLSKCFELRHNSETALLTNDDKHSFTCMSRRNNANKTNGETHISISTQLQTPVKYGVSPAMVAQVERQSSTESEESSNSSNEDQISAERSRTLTRSVQPRRSASPMRRIQIARTGSRRTPALSIKNLGHYPARERIPYYRDGAANGSEDEGSEQFSKKPEKIAPRMTVQDAINLFESKQKDQSADAQTRICSSNLSLSTNKSVLRRWSASTIEGSAPYQQELVSEKSALLSSGDVMDEENSILSCGDVMDEENSNLSVKEKLESDVAPGCRNLLETTKVDVELKRLEKETHDQLDVEEDTSATPGQESNGMPAASAEWTQQKEVELNPMMKKTMESQPVRTRKPQTSRNQNIPSDHRGGFYDHYKEKRDEKLRGENAGKKAEKEARFRALQQTLDERKAEMVSRSVKDVGKKHPSPKPQKSLKNPSQSASLRNESPKSSVTRKVSTKKSTLPATRKSWPTPSTRVAGPSPSKTPSGNSLSGTTQTRRKPQSTPSLPRSSAKIERSQPCLRNVKESQTDTDRSLKGGKEKTQQKVTKSGKTTGTKVSAATADCSSMVQSKPSFYNKMTRKSTVVPLESKPLRRKGSGVAVGISPTVSKTKHSSRLEDSSMNCGNTIETLSNKVTINASTLLSPHQDQDIVSSDNSNPTMGLETMVTSHQNGDESENIIKLATDLDDSFKDTAECTAMFQCQEESVISPIAWEEIDEHQNMQNSYDDCTSQLASPVHVAPLGLSSPRIRHSLSQMLQEDNSEPEIVEWGNAENPPAMVYQKDAPKGLKRLLKFARKSKGDASLTGLSSPSVFSEGEDDAEESKAISKRSTDNLLKKVALHSKNNGQQNATFFVGHEKNVDPHELHSAQSNLSKFEVQSSHKLPKGHGSSAASTTKATRSFFSLSAFRGSKPNEMKFH</sequence>
<gene>
    <name evidence="1" type="ORF">MANES_10G001760v8</name>
</gene>
<organism evidence="1 2">
    <name type="scientific">Manihot esculenta</name>
    <name type="common">Cassava</name>
    <name type="synonym">Jatropha manihot</name>
    <dbReference type="NCBI Taxonomy" id="3983"/>
    <lineage>
        <taxon>Eukaryota</taxon>
        <taxon>Viridiplantae</taxon>
        <taxon>Streptophyta</taxon>
        <taxon>Embryophyta</taxon>
        <taxon>Tracheophyta</taxon>
        <taxon>Spermatophyta</taxon>
        <taxon>Magnoliopsida</taxon>
        <taxon>eudicotyledons</taxon>
        <taxon>Gunneridae</taxon>
        <taxon>Pentapetalae</taxon>
        <taxon>rosids</taxon>
        <taxon>fabids</taxon>
        <taxon>Malpighiales</taxon>
        <taxon>Euphorbiaceae</taxon>
        <taxon>Crotonoideae</taxon>
        <taxon>Manihoteae</taxon>
        <taxon>Manihot</taxon>
    </lineage>
</organism>
<dbReference type="Proteomes" id="UP000091857">
    <property type="component" value="Chromosome 10"/>
</dbReference>
<protein>
    <submittedName>
        <fullName evidence="1">Uncharacterized protein</fullName>
    </submittedName>
</protein>